<dbReference type="Proteomes" id="UP000091956">
    <property type="component" value="Unassembled WGS sequence"/>
</dbReference>
<dbReference type="AlphaFoldDB" id="A0A1B8GTY0"/>
<sequence length="134" mass="14172">MSAPFARGFATAARRMASESEGSLLSKGAKKDPELYLLMAATCAAVGGAGYYLGANPTSGTSEAQISTSPNSKPWEQPAPSDSKGDFKYQYHPGGNPANAPRDAPSALHSVIVPNVNLPKELHEKYNKWGKDGY</sequence>
<dbReference type="InterPro" id="IPR039965">
    <property type="entry name" value="C3H7.08c"/>
</dbReference>
<feature type="compositionally biased region" description="Polar residues" evidence="1">
    <location>
        <begin position="57"/>
        <end position="74"/>
    </location>
</feature>
<name>A0A1B8GTY0_9PEZI</name>
<accession>A0A1B8GTY0</accession>
<dbReference type="GeneID" id="28836002"/>
<organism evidence="2 3">
    <name type="scientific">Pseudogymnoascus verrucosus</name>
    <dbReference type="NCBI Taxonomy" id="342668"/>
    <lineage>
        <taxon>Eukaryota</taxon>
        <taxon>Fungi</taxon>
        <taxon>Dikarya</taxon>
        <taxon>Ascomycota</taxon>
        <taxon>Pezizomycotina</taxon>
        <taxon>Leotiomycetes</taxon>
        <taxon>Thelebolales</taxon>
        <taxon>Thelebolaceae</taxon>
        <taxon>Pseudogymnoascus</taxon>
    </lineage>
</organism>
<keyword evidence="3" id="KW-1185">Reference proteome</keyword>
<gene>
    <name evidence="2" type="ORF">VE01_02616</name>
</gene>
<evidence type="ECO:0000313" key="3">
    <source>
        <dbReference type="Proteomes" id="UP000091956"/>
    </source>
</evidence>
<reference evidence="3" key="2">
    <citation type="journal article" date="2018" name="Nat. Commun.">
        <title>Extreme sensitivity to ultraviolet light in the fungal pathogen causing white-nose syndrome of bats.</title>
        <authorList>
            <person name="Palmer J.M."/>
            <person name="Drees K.P."/>
            <person name="Foster J.T."/>
            <person name="Lindner D.L."/>
        </authorList>
    </citation>
    <scope>NUCLEOTIDE SEQUENCE [LARGE SCALE GENOMIC DNA]</scope>
    <source>
        <strain evidence="3">UAMH 10579</strain>
    </source>
</reference>
<proteinExistence type="predicted"/>
<protein>
    <submittedName>
        <fullName evidence="2">Uncharacterized protein</fullName>
    </submittedName>
</protein>
<dbReference type="RefSeq" id="XP_059319931.1">
    <property type="nucleotide sequence ID" value="XM_059463457.1"/>
</dbReference>
<dbReference type="PANTHER" id="PTHR40466">
    <property type="entry name" value="EXPRESSED PROTEIN"/>
    <property type="match status" value="1"/>
</dbReference>
<feature type="region of interest" description="Disordered" evidence="1">
    <location>
        <begin position="57"/>
        <end position="106"/>
    </location>
</feature>
<dbReference type="EMBL" id="KV460213">
    <property type="protein sequence ID" value="OBT99283.2"/>
    <property type="molecule type" value="Genomic_DNA"/>
</dbReference>
<evidence type="ECO:0000313" key="2">
    <source>
        <dbReference type="EMBL" id="OBT99283.2"/>
    </source>
</evidence>
<dbReference type="PANTHER" id="PTHR40466:SF1">
    <property type="entry name" value="FUNGAL PROTEIN"/>
    <property type="match status" value="1"/>
</dbReference>
<reference evidence="2 3" key="1">
    <citation type="submission" date="2016-03" db="EMBL/GenBank/DDBJ databases">
        <title>Comparative genomics of Pseudogymnoascus destructans, the fungus causing white-nose syndrome of bats.</title>
        <authorList>
            <person name="Palmer J.M."/>
            <person name="Drees K.P."/>
            <person name="Foster J.T."/>
            <person name="Lindner D.L."/>
        </authorList>
    </citation>
    <scope>NUCLEOTIDE SEQUENCE [LARGE SCALE GENOMIC DNA]</scope>
    <source>
        <strain evidence="2 3">UAMH 10579</strain>
    </source>
</reference>
<evidence type="ECO:0000256" key="1">
    <source>
        <dbReference type="SAM" id="MobiDB-lite"/>
    </source>
</evidence>
<feature type="region of interest" description="Disordered" evidence="1">
    <location>
        <begin position="1"/>
        <end position="25"/>
    </location>
</feature>